<dbReference type="RefSeq" id="WP_249283198.1">
    <property type="nucleotide sequence ID" value="NZ_JACRST010000014.1"/>
</dbReference>
<comment type="caution">
    <text evidence="3">The sequence shown here is derived from an EMBL/GenBank/DDBJ whole genome shotgun (WGS) entry which is preliminary data.</text>
</comment>
<accession>A0A926E029</accession>
<feature type="transmembrane region" description="Helical" evidence="1">
    <location>
        <begin position="282"/>
        <end position="303"/>
    </location>
</feature>
<dbReference type="Proteomes" id="UP000653127">
    <property type="component" value="Unassembled WGS sequence"/>
</dbReference>
<keyword evidence="4" id="KW-1185">Reference proteome</keyword>
<protein>
    <recommendedName>
        <fullName evidence="5">DUF4430 domain-containing protein</fullName>
    </recommendedName>
</protein>
<evidence type="ECO:0000256" key="1">
    <source>
        <dbReference type="SAM" id="Phobius"/>
    </source>
</evidence>
<evidence type="ECO:0000313" key="4">
    <source>
        <dbReference type="Proteomes" id="UP000653127"/>
    </source>
</evidence>
<evidence type="ECO:0000313" key="3">
    <source>
        <dbReference type="EMBL" id="MBC8547123.1"/>
    </source>
</evidence>
<gene>
    <name evidence="3" type="ORF">H8711_09300</name>
</gene>
<sequence>MKLSKKRWLAGLMAVVMAGCMQITAFAEAPEESQPGENEITVCVTMEKLTLGQGYIIEPTLVKVPKGTQASVVITNLLQEKYPEVVPPYQHTGEITSGFYLSQVYDPDHRDMANIPQFLLDKVGADLNYADAEDEWLGEFDFYNMSGWMYTIGTAEETGDATFPPVGAADWHLNDGEVMRWQYTIYGYGSDLNADNSEWGSESLVNVGDKDALIWQVAELNAAMPREELQTIEAYTNAMAVLTDATSEQARIDEALTALQEGISSYEAQKAAKEQKDHNLKVATTVGIPVLIILIIILIVVMMRKKKAAK</sequence>
<keyword evidence="2" id="KW-0732">Signal</keyword>
<dbReference type="EMBL" id="JACRST010000014">
    <property type="protein sequence ID" value="MBC8547123.1"/>
    <property type="molecule type" value="Genomic_DNA"/>
</dbReference>
<organism evidence="3 4">
    <name type="scientific">Ligaoa zhengdingensis</name>
    <dbReference type="NCBI Taxonomy" id="2763658"/>
    <lineage>
        <taxon>Bacteria</taxon>
        <taxon>Bacillati</taxon>
        <taxon>Bacillota</taxon>
        <taxon>Clostridia</taxon>
        <taxon>Eubacteriales</taxon>
        <taxon>Oscillospiraceae</taxon>
        <taxon>Ligaoa</taxon>
    </lineage>
</organism>
<dbReference type="AlphaFoldDB" id="A0A926E029"/>
<evidence type="ECO:0000256" key="2">
    <source>
        <dbReference type="SAM" id="SignalP"/>
    </source>
</evidence>
<keyword evidence="1" id="KW-1133">Transmembrane helix</keyword>
<dbReference type="PROSITE" id="PS51257">
    <property type="entry name" value="PROKAR_LIPOPROTEIN"/>
    <property type="match status" value="1"/>
</dbReference>
<feature type="chain" id="PRO_5037681441" description="DUF4430 domain-containing protein" evidence="2">
    <location>
        <begin position="28"/>
        <end position="310"/>
    </location>
</feature>
<keyword evidence="1" id="KW-0472">Membrane</keyword>
<reference evidence="3" key="1">
    <citation type="submission" date="2020-08" db="EMBL/GenBank/DDBJ databases">
        <title>Genome public.</title>
        <authorList>
            <person name="Liu C."/>
            <person name="Sun Q."/>
        </authorList>
    </citation>
    <scope>NUCLEOTIDE SEQUENCE</scope>
    <source>
        <strain evidence="3">NSJ-31</strain>
    </source>
</reference>
<name>A0A926E029_9FIRM</name>
<feature type="signal peptide" evidence="2">
    <location>
        <begin position="1"/>
        <end position="27"/>
    </location>
</feature>
<evidence type="ECO:0008006" key="5">
    <source>
        <dbReference type="Google" id="ProtNLM"/>
    </source>
</evidence>
<keyword evidence="1" id="KW-0812">Transmembrane</keyword>
<proteinExistence type="predicted"/>